<feature type="topological domain" description="Cytoplasmic" evidence="14">
    <location>
        <begin position="1"/>
        <end position="14"/>
    </location>
</feature>
<comment type="subcellular location">
    <subcellularLocation>
        <location evidence="1">Cell inner membrane</location>
        <topology evidence="1">Multi-pass membrane protein</topology>
    </subcellularLocation>
    <subcellularLocation>
        <location evidence="14">Cell membrane</location>
        <topology evidence="14">Multi-pass membrane protein</topology>
    </subcellularLocation>
</comment>
<reference evidence="16" key="2">
    <citation type="journal article" date="2021" name="Vet Sci">
        <title>O-Serogroups and Pathovirotypes of Escherichia coli Isolated from Post-Weaning Piglets Showing Diarrhoea and/or Oedema in South Korea.</title>
        <authorList>
            <person name="Byun J.W."/>
            <person name="Moon B.Y."/>
            <person name="Do K.H."/>
            <person name="Lee K."/>
            <person name="Lee H.Y."/>
            <person name="Kim W.I."/>
            <person name="So B."/>
            <person name="Lee W.K."/>
        </authorList>
    </citation>
    <scope>NUCLEOTIDE SEQUENCE</scope>
    <source>
        <strain evidence="16">84/14</strain>
    </source>
</reference>
<evidence type="ECO:0000256" key="10">
    <source>
        <dbReference type="ARBA" id="ARBA00023136"/>
    </source>
</evidence>
<dbReference type="OrthoDB" id="3711263at2"/>
<evidence type="ECO:0000256" key="11">
    <source>
        <dbReference type="ARBA" id="ARBA00023157"/>
    </source>
</evidence>
<comment type="function">
    <text evidence="14">Required for disulfide bond formation in some periplasmic proteins. Acts by oxidizing the DsbA protein.</text>
</comment>
<dbReference type="PANTHER" id="PTHR36570:SF2">
    <property type="entry name" value="DISULFIDE BOND FORMATION PROTEIN B"/>
    <property type="match status" value="1"/>
</dbReference>
<dbReference type="OMA" id="GGALYMQ"/>
<dbReference type="GO" id="GO:0005886">
    <property type="term" value="C:plasma membrane"/>
    <property type="evidence" value="ECO:0007669"/>
    <property type="project" value="UniProtKB-SubCell"/>
</dbReference>
<evidence type="ECO:0000256" key="2">
    <source>
        <dbReference type="ARBA" id="ARBA00008823"/>
    </source>
</evidence>
<proteinExistence type="inferred from homology"/>
<dbReference type="SMR" id="A0A223MFG3"/>
<keyword evidence="3 14" id="KW-0813">Transport</keyword>
<dbReference type="InterPro" id="IPR023380">
    <property type="entry name" value="DsbB-like_sf"/>
</dbReference>
<evidence type="ECO:0000313" key="17">
    <source>
        <dbReference type="EMBL" id="VEJ16260.1"/>
    </source>
</evidence>
<dbReference type="Pfam" id="PF02600">
    <property type="entry name" value="DsbB"/>
    <property type="match status" value="1"/>
</dbReference>
<name>A0A223MFG3_ACTPL</name>
<keyword evidence="7 14" id="KW-0249">Electron transport</keyword>
<dbReference type="Proteomes" id="UP000275510">
    <property type="component" value="Chromosome"/>
</dbReference>
<evidence type="ECO:0000256" key="15">
    <source>
        <dbReference type="SAM" id="Phobius"/>
    </source>
</evidence>
<sequence>MLSYFKELSLNRTAWLLLAFVAFALEASAIYFQYGMGLVPCVMCVYERLAIFGLLIAGLVGAISPRFFLTRWLALLLWGFSAFKGLALAIKHHDYQANPSPWNQCEFKPEFPQTMPFDQWFPSIFAPGPVNCSEKQWEMFGLGMPEWLILAFSIFALMFVIVLLSQFKRAKPQYRSVFR</sequence>
<evidence type="ECO:0000256" key="6">
    <source>
        <dbReference type="ARBA" id="ARBA00022692"/>
    </source>
</evidence>
<dbReference type="GO" id="GO:0015035">
    <property type="term" value="F:protein-disulfide reductase activity"/>
    <property type="evidence" value="ECO:0007669"/>
    <property type="project" value="UniProtKB-UniRule"/>
</dbReference>
<feature type="transmembrane region" description="Helical" evidence="15">
    <location>
        <begin position="72"/>
        <end position="90"/>
    </location>
</feature>
<keyword evidence="11 14" id="KW-1015">Disulfide bond</keyword>
<dbReference type="GeneID" id="48598476"/>
<feature type="topological domain" description="Periplasmic" evidence="14">
    <location>
        <begin position="32"/>
        <end position="49"/>
    </location>
</feature>
<dbReference type="GO" id="GO:0006457">
    <property type="term" value="P:protein folding"/>
    <property type="evidence" value="ECO:0007669"/>
    <property type="project" value="InterPro"/>
</dbReference>
<gene>
    <name evidence="14 17" type="primary">dsbB</name>
    <name evidence="17" type="ORF">NCTC10976_00343</name>
    <name evidence="16" type="ORF">OYG11_01700</name>
</gene>
<feature type="transmembrane region" description="Helical" evidence="15">
    <location>
        <begin position="45"/>
        <end position="65"/>
    </location>
</feature>
<dbReference type="NCBIfam" id="NF002485">
    <property type="entry name" value="PRK01749.1"/>
    <property type="match status" value="1"/>
</dbReference>
<evidence type="ECO:0000256" key="9">
    <source>
        <dbReference type="ARBA" id="ARBA00023002"/>
    </source>
</evidence>
<dbReference type="AlphaFoldDB" id="A0A223MFG3"/>
<dbReference type="EMBL" id="JAPQFC010000001">
    <property type="protein sequence ID" value="MCY6522968.1"/>
    <property type="molecule type" value="Genomic_DNA"/>
</dbReference>
<feature type="topological domain" description="Cytoplasmic" evidence="14">
    <location>
        <begin position="166"/>
        <end position="179"/>
    </location>
</feature>
<evidence type="ECO:0000256" key="14">
    <source>
        <dbReference type="HAMAP-Rule" id="MF_00286"/>
    </source>
</evidence>
<dbReference type="GO" id="GO:0009055">
    <property type="term" value="F:electron transfer activity"/>
    <property type="evidence" value="ECO:0007669"/>
    <property type="project" value="UniProtKB-UniRule"/>
</dbReference>
<dbReference type="SUPFAM" id="SSF158442">
    <property type="entry name" value="DsbB-like"/>
    <property type="match status" value="1"/>
</dbReference>
<evidence type="ECO:0000256" key="3">
    <source>
        <dbReference type="ARBA" id="ARBA00022448"/>
    </source>
</evidence>
<comment type="caution">
    <text evidence="14">Lacks conserved residue(s) required for the propagation of feature annotation.</text>
</comment>
<dbReference type="InterPro" id="IPR003752">
    <property type="entry name" value="DiS_bond_form_DsbB/BdbC"/>
</dbReference>
<keyword evidence="10 14" id="KW-0472">Membrane</keyword>
<dbReference type="RefSeq" id="WP_005596251.1">
    <property type="nucleotide sequence ID" value="NZ_CBDBSU010000015.1"/>
</dbReference>
<feature type="disulfide bond" description="Redox-active" evidence="14">
    <location>
        <begin position="41"/>
        <end position="44"/>
    </location>
</feature>
<keyword evidence="12 14" id="KW-0143">Chaperone</keyword>
<evidence type="ECO:0000256" key="8">
    <source>
        <dbReference type="ARBA" id="ARBA00022989"/>
    </source>
</evidence>
<reference evidence="16" key="3">
    <citation type="submission" date="2022-12" db="EMBL/GenBank/DDBJ databases">
        <authorList>
            <person name="Kardos G."/>
            <person name="Sarkozi R."/>
            <person name="Laczko L."/>
            <person name="Marton S."/>
            <person name="Makrai L."/>
            <person name="Banyai K."/>
            <person name="Fodor L."/>
        </authorList>
    </citation>
    <scope>NUCLEOTIDE SEQUENCE</scope>
    <source>
        <strain evidence="16">84/14</strain>
    </source>
</reference>
<keyword evidence="5" id="KW-0997">Cell inner membrane</keyword>
<dbReference type="InterPro" id="IPR050183">
    <property type="entry name" value="DsbB"/>
</dbReference>
<organism evidence="17 18">
    <name type="scientific">Actinobacillus pleuropneumoniae</name>
    <name type="common">Haemophilus pleuropneumoniae</name>
    <dbReference type="NCBI Taxonomy" id="715"/>
    <lineage>
        <taxon>Bacteria</taxon>
        <taxon>Pseudomonadati</taxon>
        <taxon>Pseudomonadota</taxon>
        <taxon>Gammaproteobacteria</taxon>
        <taxon>Pasteurellales</taxon>
        <taxon>Pasteurellaceae</taxon>
        <taxon>Actinobacillus</taxon>
    </lineage>
</organism>
<accession>A0A223MFG3</accession>
<keyword evidence="8 14" id="KW-1133">Transmembrane helix</keyword>
<evidence type="ECO:0000256" key="12">
    <source>
        <dbReference type="ARBA" id="ARBA00023186"/>
    </source>
</evidence>
<evidence type="ECO:0000256" key="5">
    <source>
        <dbReference type="ARBA" id="ARBA00022519"/>
    </source>
</evidence>
<evidence type="ECO:0000313" key="18">
    <source>
        <dbReference type="Proteomes" id="UP000275510"/>
    </source>
</evidence>
<feature type="transmembrane region" description="Helical" evidence="15">
    <location>
        <begin position="147"/>
        <end position="165"/>
    </location>
</feature>
<comment type="similarity">
    <text evidence="2 14">Belongs to the DsbB family.</text>
</comment>
<evidence type="ECO:0000256" key="1">
    <source>
        <dbReference type="ARBA" id="ARBA00004429"/>
    </source>
</evidence>
<protein>
    <recommendedName>
        <fullName evidence="14">Disulfide bond formation protein B</fullName>
    </recommendedName>
    <alternativeName>
        <fullName evidence="14">Disulfide oxidoreductase</fullName>
    </alternativeName>
</protein>
<keyword evidence="4 14" id="KW-1003">Cell membrane</keyword>
<keyword evidence="6 14" id="KW-0812">Transmembrane</keyword>
<dbReference type="PANTHER" id="PTHR36570">
    <property type="entry name" value="DISULFIDE BOND FORMATION PROTEIN B"/>
    <property type="match status" value="1"/>
</dbReference>
<dbReference type="InterPro" id="IPR022920">
    <property type="entry name" value="Disulphide_bond_form_DsbB"/>
</dbReference>
<dbReference type="HAMAP" id="MF_00286">
    <property type="entry name" value="DsbB"/>
    <property type="match status" value="1"/>
</dbReference>
<evidence type="ECO:0000313" key="16">
    <source>
        <dbReference type="EMBL" id="MCY6522968.1"/>
    </source>
</evidence>
<evidence type="ECO:0000256" key="13">
    <source>
        <dbReference type="ARBA" id="ARBA00023284"/>
    </source>
</evidence>
<dbReference type="Proteomes" id="UP001077788">
    <property type="component" value="Unassembled WGS sequence"/>
</dbReference>
<keyword evidence="9 14" id="KW-0560">Oxidoreductase</keyword>
<keyword evidence="13 14" id="KW-0676">Redox-active center</keyword>
<dbReference type="Gene3D" id="1.20.1550.10">
    <property type="entry name" value="DsbB-like"/>
    <property type="match status" value="1"/>
</dbReference>
<evidence type="ECO:0000256" key="7">
    <source>
        <dbReference type="ARBA" id="ARBA00022982"/>
    </source>
</evidence>
<evidence type="ECO:0000256" key="4">
    <source>
        <dbReference type="ARBA" id="ARBA00022475"/>
    </source>
</evidence>
<reference evidence="17 18" key="1">
    <citation type="submission" date="2018-12" db="EMBL/GenBank/DDBJ databases">
        <authorList>
            <consortium name="Pathogen Informatics"/>
        </authorList>
    </citation>
    <scope>NUCLEOTIDE SEQUENCE [LARGE SCALE GENOMIC DNA]</scope>
    <source>
        <strain evidence="17 18">NCTC10976</strain>
    </source>
</reference>
<dbReference type="EMBL" id="LR134515">
    <property type="protein sequence ID" value="VEJ16260.1"/>
    <property type="molecule type" value="Genomic_DNA"/>
</dbReference>